<dbReference type="AlphaFoldDB" id="A0A2S2PT91"/>
<gene>
    <name evidence="1" type="primary">pol_52</name>
    <name evidence="1" type="ORF">g.64223</name>
</gene>
<protein>
    <submittedName>
        <fullName evidence="1">RNA-directed DNA polymerase from mobile element jockey</fullName>
    </submittedName>
</protein>
<evidence type="ECO:0000313" key="1">
    <source>
        <dbReference type="EMBL" id="MBY32701.1"/>
    </source>
</evidence>
<sequence>METWYDKWRIKINQTKLNQTTFTLKLGHCPPVTLYGTQISCTLTVKYLGLTLDRLLTWAHHTCAKILQLTLLKTLLFNNKHKNLNMKLLMYQSLLKHIWNYGLQLWRNTKNSNINRIRAFKKKCIKEIIEFS</sequence>
<keyword evidence="1" id="KW-0548">Nucleotidyltransferase</keyword>
<reference evidence="1" key="1">
    <citation type="submission" date="2018-04" db="EMBL/GenBank/DDBJ databases">
        <title>Transcriptome of Schizaphis graminum biotype I.</title>
        <authorList>
            <person name="Scully E.D."/>
            <person name="Geib S.M."/>
            <person name="Palmer N.A."/>
            <person name="Koch K."/>
            <person name="Bradshaw J."/>
            <person name="Heng-Moss T."/>
            <person name="Sarath G."/>
        </authorList>
    </citation>
    <scope>NUCLEOTIDE SEQUENCE</scope>
</reference>
<organism evidence="1">
    <name type="scientific">Schizaphis graminum</name>
    <name type="common">Green bug aphid</name>
    <dbReference type="NCBI Taxonomy" id="13262"/>
    <lineage>
        <taxon>Eukaryota</taxon>
        <taxon>Metazoa</taxon>
        <taxon>Ecdysozoa</taxon>
        <taxon>Arthropoda</taxon>
        <taxon>Hexapoda</taxon>
        <taxon>Insecta</taxon>
        <taxon>Pterygota</taxon>
        <taxon>Neoptera</taxon>
        <taxon>Paraneoptera</taxon>
        <taxon>Hemiptera</taxon>
        <taxon>Sternorrhyncha</taxon>
        <taxon>Aphidomorpha</taxon>
        <taxon>Aphidoidea</taxon>
        <taxon>Aphididae</taxon>
        <taxon>Aphidini</taxon>
        <taxon>Schizaphis</taxon>
    </lineage>
</organism>
<name>A0A2S2PT91_SCHGA</name>
<proteinExistence type="predicted"/>
<dbReference type="EMBL" id="GGMR01020082">
    <property type="protein sequence ID" value="MBY32701.1"/>
    <property type="molecule type" value="Transcribed_RNA"/>
</dbReference>
<dbReference type="GO" id="GO:0003964">
    <property type="term" value="F:RNA-directed DNA polymerase activity"/>
    <property type="evidence" value="ECO:0007669"/>
    <property type="project" value="UniProtKB-KW"/>
</dbReference>
<accession>A0A2S2PT91</accession>
<keyword evidence="1" id="KW-0695">RNA-directed DNA polymerase</keyword>
<keyword evidence="1" id="KW-0808">Transferase</keyword>